<proteinExistence type="predicted"/>
<dbReference type="HOGENOM" id="CLU_2198877_0_0_1"/>
<reference evidence="2 3" key="1">
    <citation type="submission" date="2014-02" db="EMBL/GenBank/DDBJ databases">
        <title>The Genome Sequence of Trichophyton rubrum (morphotype soudanense) CBS 452.61.</title>
        <authorList>
            <consortium name="The Broad Institute Genomics Platform"/>
            <person name="Cuomo C.A."/>
            <person name="White T.C."/>
            <person name="Graser Y."/>
            <person name="Martinez-Rossi N."/>
            <person name="Heitman J."/>
            <person name="Young S.K."/>
            <person name="Zeng Q."/>
            <person name="Gargeya S."/>
            <person name="Abouelleil A."/>
            <person name="Alvarado L."/>
            <person name="Chapman S.B."/>
            <person name="Gainer-Dewar J."/>
            <person name="Goldberg J."/>
            <person name="Griggs A."/>
            <person name="Gujja S."/>
            <person name="Hansen M."/>
            <person name="Howarth C."/>
            <person name="Imamovic A."/>
            <person name="Larimer J."/>
            <person name="Martinez D."/>
            <person name="Murphy C."/>
            <person name="Pearson M.D."/>
            <person name="Persinoti G."/>
            <person name="Poon T."/>
            <person name="Priest M."/>
            <person name="Roberts A.D."/>
            <person name="Saif S."/>
            <person name="Shea T.D."/>
            <person name="Sykes S.N."/>
            <person name="Wortman J."/>
            <person name="Nusbaum C."/>
            <person name="Birren B."/>
        </authorList>
    </citation>
    <scope>NUCLEOTIDE SEQUENCE [LARGE SCALE GENOMIC DNA]</scope>
    <source>
        <strain evidence="2 3">CBS 452.61</strain>
    </source>
</reference>
<evidence type="ECO:0000256" key="1">
    <source>
        <dbReference type="SAM" id="MobiDB-lite"/>
    </source>
</evidence>
<evidence type="ECO:0000313" key="3">
    <source>
        <dbReference type="Proteomes" id="UP000023623"/>
    </source>
</evidence>
<gene>
    <name evidence="2" type="ORF">H105_02315</name>
</gene>
<feature type="region of interest" description="Disordered" evidence="1">
    <location>
        <begin position="58"/>
        <end position="81"/>
    </location>
</feature>
<dbReference type="AlphaFoldDB" id="A0A022Y156"/>
<dbReference type="Proteomes" id="UP000023623">
    <property type="component" value="Unassembled WGS sequence"/>
</dbReference>
<organism evidence="2 3">
    <name type="scientific">Trichophyton soudanense CBS 452.61</name>
    <dbReference type="NCBI Taxonomy" id="1215331"/>
    <lineage>
        <taxon>Eukaryota</taxon>
        <taxon>Fungi</taxon>
        <taxon>Dikarya</taxon>
        <taxon>Ascomycota</taxon>
        <taxon>Pezizomycotina</taxon>
        <taxon>Eurotiomycetes</taxon>
        <taxon>Eurotiomycetidae</taxon>
        <taxon>Onygenales</taxon>
        <taxon>Arthrodermataceae</taxon>
        <taxon>Trichophyton</taxon>
    </lineage>
</organism>
<protein>
    <submittedName>
        <fullName evidence="2">Uncharacterized protein</fullName>
    </submittedName>
</protein>
<dbReference type="EMBL" id="KK208780">
    <property type="protein sequence ID" value="EZF76318.1"/>
    <property type="molecule type" value="Genomic_DNA"/>
</dbReference>
<sequence length="108" mass="12199">MTSELHYPFYRKTYEVLNVGTTGVYAVYSPPPPFARTVVIYSENGTVLRMCKDLYRRRTTGTGHQKQTRKPRPRYPLQSTVPGELKAITQRGLASCSSGPSSSSWRLL</sequence>
<keyword evidence="3" id="KW-1185">Reference proteome</keyword>
<accession>A0A022Y156</accession>
<evidence type="ECO:0000313" key="2">
    <source>
        <dbReference type="EMBL" id="EZF76318.1"/>
    </source>
</evidence>
<name>A0A022Y156_TRISD</name>